<comment type="cofactor">
    <cofactor evidence="5">
        <name>a divalent metal cation</name>
        <dbReference type="ChEBI" id="CHEBI:60240"/>
    </cofactor>
</comment>
<feature type="site" description="Important for substrate specificity" evidence="5">
    <location>
        <position position="160"/>
    </location>
</feature>
<feature type="active site" description="Proton acceptor" evidence="5">
    <location>
        <position position="75"/>
    </location>
</feature>
<keyword evidence="7" id="KW-1185">Reference proteome</keyword>
<comment type="subcellular location">
    <subcellularLocation>
        <location evidence="1 5">Cytoplasm</location>
    </subcellularLocation>
</comment>
<dbReference type="InterPro" id="IPR003697">
    <property type="entry name" value="Maf-like"/>
</dbReference>
<dbReference type="EC" id="3.6.1.-" evidence="5"/>
<comment type="caution">
    <text evidence="6">The sequence shown here is derived from an EMBL/GenBank/DDBJ whole genome shotgun (WGS) entry which is preliminary data.</text>
</comment>
<dbReference type="Proteomes" id="UP000280955">
    <property type="component" value="Unassembled WGS sequence"/>
</dbReference>
<proteinExistence type="inferred from homology"/>
<evidence type="ECO:0000256" key="5">
    <source>
        <dbReference type="HAMAP-Rule" id="MF_00528"/>
    </source>
</evidence>
<keyword evidence="2 5" id="KW-0963">Cytoplasm</keyword>
<accession>A0ABX9SS30</accession>
<dbReference type="NCBIfam" id="TIGR00172">
    <property type="entry name" value="maf"/>
    <property type="match status" value="1"/>
</dbReference>
<dbReference type="SUPFAM" id="SSF52972">
    <property type="entry name" value="ITPase-like"/>
    <property type="match status" value="1"/>
</dbReference>
<name>A0ABX9SS30_9GAMM</name>
<comment type="function">
    <text evidence="5">Nucleoside triphosphate pyrophosphatase that hydrolyzes 7-methyl-GTP (m(7)GTP). May have a dual role in cell division arrest and in preventing the incorporation of modified nucleotides into cellular nucleic acids.</text>
</comment>
<evidence type="ECO:0000256" key="1">
    <source>
        <dbReference type="ARBA" id="ARBA00004496"/>
    </source>
</evidence>
<sequence length="202" mass="22796">MYFRKIMTQIILASTSVYRRMLLEKLHLPFICVTPMVNETPQVNENAEQLVMRLAQTKAQSLQAKYSQHLIIGSDQVCVINNKITGKPHSFENAFKQLRQASGHCVTFYTGISLFNSKTGVTDTRCELFNVHFRELTNDEIWAYLKAEEPLNCAGSFKSEGLGITLFERLEGKDPNTLIGLPLITLTELLIRQGINPLTATC</sequence>
<comment type="caution">
    <text evidence="5">Lacks conserved residue(s) required for the propagation of feature annotation.</text>
</comment>
<dbReference type="CDD" id="cd00555">
    <property type="entry name" value="Maf"/>
    <property type="match status" value="1"/>
</dbReference>
<feature type="site" description="Important for substrate specificity" evidence="5">
    <location>
        <position position="18"/>
    </location>
</feature>
<evidence type="ECO:0000313" key="6">
    <source>
        <dbReference type="EMBL" id="RKS66302.1"/>
    </source>
</evidence>
<evidence type="ECO:0000256" key="4">
    <source>
        <dbReference type="ARBA" id="ARBA00023080"/>
    </source>
</evidence>
<dbReference type="Pfam" id="PF02545">
    <property type="entry name" value="Maf"/>
    <property type="match status" value="1"/>
</dbReference>
<keyword evidence="4 5" id="KW-0546">Nucleotide metabolism</keyword>
<reference evidence="6 7" key="1">
    <citation type="submission" date="2018-10" db="EMBL/GenBank/DDBJ databases">
        <title>Genomic Encyclopedia of Archaeal and Bacterial Type Strains, Phase II (KMG-II): from individual species to whole genera.</title>
        <authorList>
            <person name="Goeker M."/>
        </authorList>
    </citation>
    <scope>NUCLEOTIDE SEQUENCE [LARGE SCALE GENOMIC DNA]</scope>
    <source>
        <strain evidence="6 7">DSM 15149</strain>
    </source>
</reference>
<evidence type="ECO:0000256" key="2">
    <source>
        <dbReference type="ARBA" id="ARBA00022490"/>
    </source>
</evidence>
<comment type="similarity">
    <text evidence="5">Belongs to the Maf family. YceF subfamily.</text>
</comment>
<dbReference type="EMBL" id="RBLJ01000001">
    <property type="protein sequence ID" value="RKS66302.1"/>
    <property type="molecule type" value="Genomic_DNA"/>
</dbReference>
<dbReference type="PANTHER" id="PTHR43213:SF10">
    <property type="entry name" value="7-METHYL-GTP PYROPHOSPHATASE"/>
    <property type="match status" value="1"/>
</dbReference>
<organism evidence="6 7">
    <name type="scientific">Photorhabdus asymbiotica</name>
    <dbReference type="NCBI Taxonomy" id="291112"/>
    <lineage>
        <taxon>Bacteria</taxon>
        <taxon>Pseudomonadati</taxon>
        <taxon>Pseudomonadota</taxon>
        <taxon>Gammaproteobacteria</taxon>
        <taxon>Enterobacterales</taxon>
        <taxon>Morganellaceae</taxon>
        <taxon>Photorhabdus</taxon>
    </lineage>
</organism>
<dbReference type="PANTHER" id="PTHR43213">
    <property type="entry name" value="BIFUNCTIONAL DTTP/UTP PYROPHOSPHATASE/METHYLTRANSFERASE PROTEIN-RELATED"/>
    <property type="match status" value="1"/>
</dbReference>
<comment type="catalytic activity">
    <reaction evidence="5">
        <text>N(7)-methyl-GTP + H2O = N(7)-methyl-GMP + diphosphate + H(+)</text>
        <dbReference type="Rhea" id="RHEA:58744"/>
        <dbReference type="ChEBI" id="CHEBI:15377"/>
        <dbReference type="ChEBI" id="CHEBI:15378"/>
        <dbReference type="ChEBI" id="CHEBI:33019"/>
        <dbReference type="ChEBI" id="CHEBI:58285"/>
        <dbReference type="ChEBI" id="CHEBI:87133"/>
    </reaction>
</comment>
<dbReference type="InterPro" id="IPR029001">
    <property type="entry name" value="ITPase-like_fam"/>
</dbReference>
<dbReference type="HAMAP" id="MF_00528">
    <property type="entry name" value="Maf"/>
    <property type="match status" value="1"/>
</dbReference>
<protein>
    <recommendedName>
        <fullName evidence="5">7-methyl-GTP pyrophosphatase</fullName>
        <shortName evidence="5">m(7)GTP pyrophosphatase</shortName>
        <ecNumber evidence="5">3.6.1.-</ecNumber>
    </recommendedName>
</protein>
<evidence type="ECO:0000256" key="3">
    <source>
        <dbReference type="ARBA" id="ARBA00022801"/>
    </source>
</evidence>
<keyword evidence="3 5" id="KW-0378">Hydrolase</keyword>
<dbReference type="PIRSF" id="PIRSF006305">
    <property type="entry name" value="Maf"/>
    <property type="match status" value="1"/>
</dbReference>
<feature type="site" description="Important for substrate specificity" evidence="5">
    <location>
        <position position="76"/>
    </location>
</feature>
<dbReference type="Gene3D" id="3.90.950.10">
    <property type="match status" value="1"/>
</dbReference>
<gene>
    <name evidence="6" type="ORF">BDD30_0592</name>
</gene>
<evidence type="ECO:0000313" key="7">
    <source>
        <dbReference type="Proteomes" id="UP000280955"/>
    </source>
</evidence>